<dbReference type="SUPFAM" id="SSF53271">
    <property type="entry name" value="PRTase-like"/>
    <property type="match status" value="1"/>
</dbReference>
<dbReference type="InterPro" id="IPR000836">
    <property type="entry name" value="PRTase_dom"/>
</dbReference>
<keyword evidence="3" id="KW-0808">Transferase</keyword>
<dbReference type="InterPro" id="IPR029057">
    <property type="entry name" value="PRTase-like"/>
</dbReference>
<sequence length="228" mass="23172">MDGRPYRDRRDAGRQLAARLTDPARPPAVPLGPDALVLGLPRGGVLVAAEVAAALGAELDVVAVRKLGLPERPELAMGALAAVGETVESVRSESVLARNPVGPAAADEVRRSELAELRRRQLAYRGDRPPPALAGRTAVLVDDGLATGSTMRAALAAVRAAGPAAVVVAVPVGAPDVCADLSVLADEVVCPVTPHPFGAVGRYYDDFGETSDDEVRAALAGGSGGGPA</sequence>
<dbReference type="Pfam" id="PF00156">
    <property type="entry name" value="Pribosyltran"/>
    <property type="match status" value="1"/>
</dbReference>
<name>A0ABV9LG42_9ACTN</name>
<evidence type="ECO:0000259" key="2">
    <source>
        <dbReference type="Pfam" id="PF00156"/>
    </source>
</evidence>
<gene>
    <name evidence="3" type="ORF">ACFO3M_06965</name>
</gene>
<dbReference type="Gene3D" id="3.40.50.2020">
    <property type="match status" value="1"/>
</dbReference>
<evidence type="ECO:0000256" key="1">
    <source>
        <dbReference type="SAM" id="MobiDB-lite"/>
    </source>
</evidence>
<evidence type="ECO:0000313" key="3">
    <source>
        <dbReference type="EMBL" id="MFC4693123.1"/>
    </source>
</evidence>
<dbReference type="EMBL" id="JBHSGR010000005">
    <property type="protein sequence ID" value="MFC4693123.1"/>
    <property type="molecule type" value="Genomic_DNA"/>
</dbReference>
<comment type="caution">
    <text evidence="3">The sequence shown here is derived from an EMBL/GenBank/DDBJ whole genome shotgun (WGS) entry which is preliminary data.</text>
</comment>
<dbReference type="RefSeq" id="WP_387987838.1">
    <property type="nucleotide sequence ID" value="NZ_JBHSGR010000005.1"/>
</dbReference>
<protein>
    <submittedName>
        <fullName evidence="3">Phosphoribosyltransferase</fullName>
    </submittedName>
</protein>
<reference evidence="4" key="1">
    <citation type="journal article" date="2019" name="Int. J. Syst. Evol. Microbiol.">
        <title>The Global Catalogue of Microorganisms (GCM) 10K type strain sequencing project: providing services to taxonomists for standard genome sequencing and annotation.</title>
        <authorList>
            <consortium name="The Broad Institute Genomics Platform"/>
            <consortium name="The Broad Institute Genome Sequencing Center for Infectious Disease"/>
            <person name="Wu L."/>
            <person name="Ma J."/>
        </authorList>
    </citation>
    <scope>NUCLEOTIDE SEQUENCE [LARGE SCALE GENOMIC DNA]</scope>
    <source>
        <strain evidence="4">CCUG 62763</strain>
    </source>
</reference>
<proteinExistence type="predicted"/>
<dbReference type="Gene3D" id="3.30.1310.20">
    <property type="entry name" value="PRTase-like"/>
    <property type="match status" value="1"/>
</dbReference>
<feature type="compositionally biased region" description="Basic and acidic residues" evidence="1">
    <location>
        <begin position="1"/>
        <end position="13"/>
    </location>
</feature>
<dbReference type="CDD" id="cd06223">
    <property type="entry name" value="PRTases_typeI"/>
    <property type="match status" value="1"/>
</dbReference>
<dbReference type="GO" id="GO:0016757">
    <property type="term" value="F:glycosyltransferase activity"/>
    <property type="evidence" value="ECO:0007669"/>
    <property type="project" value="UniProtKB-KW"/>
</dbReference>
<keyword evidence="3" id="KW-0328">Glycosyltransferase</keyword>
<organism evidence="3 4">
    <name type="scientific">Geodermatophilus arenarius</name>
    <dbReference type="NCBI Taxonomy" id="1137990"/>
    <lineage>
        <taxon>Bacteria</taxon>
        <taxon>Bacillati</taxon>
        <taxon>Actinomycetota</taxon>
        <taxon>Actinomycetes</taxon>
        <taxon>Geodermatophilales</taxon>
        <taxon>Geodermatophilaceae</taxon>
        <taxon>Geodermatophilus</taxon>
    </lineage>
</organism>
<feature type="region of interest" description="Disordered" evidence="1">
    <location>
        <begin position="1"/>
        <end position="28"/>
    </location>
</feature>
<keyword evidence="4" id="KW-1185">Reference proteome</keyword>
<dbReference type="Proteomes" id="UP001596025">
    <property type="component" value="Unassembled WGS sequence"/>
</dbReference>
<accession>A0ABV9LG42</accession>
<feature type="domain" description="Phosphoribosyltransferase" evidence="2">
    <location>
        <begin position="36"/>
        <end position="175"/>
    </location>
</feature>
<evidence type="ECO:0000313" key="4">
    <source>
        <dbReference type="Proteomes" id="UP001596025"/>
    </source>
</evidence>